<dbReference type="PANTHER" id="PTHR20914:SF9">
    <property type="entry name" value="COILED, ISOFORM A"/>
    <property type="match status" value="1"/>
</dbReference>
<organism evidence="5">
    <name type="scientific">Callorhinchus milii</name>
    <name type="common">Ghost shark</name>
    <dbReference type="NCBI Taxonomy" id="7868"/>
    <lineage>
        <taxon>Eukaryota</taxon>
        <taxon>Metazoa</taxon>
        <taxon>Chordata</taxon>
        <taxon>Craniata</taxon>
        <taxon>Vertebrata</taxon>
        <taxon>Chondrichthyes</taxon>
        <taxon>Holocephali</taxon>
        <taxon>Chimaeriformes</taxon>
        <taxon>Callorhinchidae</taxon>
        <taxon>Callorhinchus</taxon>
    </lineage>
</organism>
<dbReference type="Pfam" id="PF00021">
    <property type="entry name" value="UPAR_LY6"/>
    <property type="match status" value="2"/>
</dbReference>
<reference evidence="5" key="1">
    <citation type="journal article" date="2014" name="Nature">
        <title>Elephant shark genome provides unique insights into gnathostome evolution.</title>
        <authorList>
            <consortium name="International Elephant Shark Genome Sequencing Consortium"/>
            <person name="Venkatesh B."/>
            <person name="Lee A.P."/>
            <person name="Ravi V."/>
            <person name="Maurya A.K."/>
            <person name="Lian M.M."/>
            <person name="Swann J.B."/>
            <person name="Ohta Y."/>
            <person name="Flajnik M.F."/>
            <person name="Sutoh Y."/>
            <person name="Kasahara M."/>
            <person name="Hoon S."/>
            <person name="Gangu V."/>
            <person name="Roy S.W."/>
            <person name="Irimia M."/>
            <person name="Korzh V."/>
            <person name="Kondrychyn I."/>
            <person name="Lim Z.W."/>
            <person name="Tay B.H."/>
            <person name="Tohari S."/>
            <person name="Kong K.W."/>
            <person name="Ho S."/>
            <person name="Lorente-Galdos B."/>
            <person name="Quilez J."/>
            <person name="Marques-Bonet T."/>
            <person name="Raney B.J."/>
            <person name="Ingham P.W."/>
            <person name="Tay A."/>
            <person name="Hillier L.W."/>
            <person name="Minx P."/>
            <person name="Boehm T."/>
            <person name="Wilson R.K."/>
            <person name="Brenner S."/>
            <person name="Warren W.C."/>
        </authorList>
    </citation>
    <scope>NUCLEOTIDE SEQUENCE</scope>
    <source>
        <tissue evidence="5">Liver</tissue>
    </source>
</reference>
<feature type="domain" description="UPAR/Ly6" evidence="4">
    <location>
        <begin position="104"/>
        <end position="190"/>
    </location>
</feature>
<evidence type="ECO:0000259" key="4">
    <source>
        <dbReference type="SMART" id="SM00134"/>
    </source>
</evidence>
<dbReference type="CDD" id="cd00117">
    <property type="entry name" value="TFP"/>
    <property type="match status" value="1"/>
</dbReference>
<evidence type="ECO:0000256" key="2">
    <source>
        <dbReference type="ARBA" id="ARBA00022525"/>
    </source>
</evidence>
<dbReference type="AlphaFoldDB" id="V9LCY6"/>
<evidence type="ECO:0000256" key="3">
    <source>
        <dbReference type="SAM" id="SignalP"/>
    </source>
</evidence>
<feature type="signal peptide" evidence="3">
    <location>
        <begin position="1"/>
        <end position="16"/>
    </location>
</feature>
<dbReference type="Gene3D" id="2.10.60.10">
    <property type="entry name" value="CD59"/>
    <property type="match status" value="2"/>
</dbReference>
<name>V9LCY6_CALMI</name>
<dbReference type="InterPro" id="IPR045860">
    <property type="entry name" value="Snake_toxin-like_sf"/>
</dbReference>
<dbReference type="InterPro" id="IPR016054">
    <property type="entry name" value="LY6_UPA_recep-like"/>
</dbReference>
<evidence type="ECO:0000313" key="5">
    <source>
        <dbReference type="EMBL" id="AFP10353.1"/>
    </source>
</evidence>
<feature type="domain" description="UPAR/Ly6" evidence="4">
    <location>
        <begin position="19"/>
        <end position="102"/>
    </location>
</feature>
<evidence type="ECO:0000256" key="1">
    <source>
        <dbReference type="ARBA" id="ARBA00004613"/>
    </source>
</evidence>
<dbReference type="PANTHER" id="PTHR20914">
    <property type="entry name" value="LY6/PLAUR DOMAIN-CONTAINING PROTEIN 8"/>
    <property type="match status" value="1"/>
</dbReference>
<dbReference type="GO" id="GO:0005576">
    <property type="term" value="C:extracellular region"/>
    <property type="evidence" value="ECO:0007669"/>
    <property type="project" value="UniProtKB-SubCell"/>
</dbReference>
<proteinExistence type="evidence at transcript level"/>
<comment type="subcellular location">
    <subcellularLocation>
        <location evidence="1">Secreted</location>
    </subcellularLocation>
</comment>
<dbReference type="SUPFAM" id="SSF57302">
    <property type="entry name" value="Snake toxin-like"/>
    <property type="match status" value="2"/>
</dbReference>
<dbReference type="InterPro" id="IPR050918">
    <property type="entry name" value="CNF-like_PLA2_Inhibitor"/>
</dbReference>
<feature type="chain" id="PRO_5004779209" evidence="3">
    <location>
        <begin position="17"/>
        <end position="203"/>
    </location>
</feature>
<sequence length="203" mass="21297">MKSLLLVLLSLSVSHGDHLRCYHCVASPTPCMSSTQSCALPDQRCFEGVTEAAGVLVYSAGCASPSECDVTKEIPVENLTISMKTSCCSTDLCNGDSDVPANGLQCYHCPASQTPCRSGAYMCTGANTQCLTRVVEAAGVRFTETGCAVPHDCKMNVDQTILGQTVSVKYSCCSTNLCNAAAGVRMPLVTGAALAFAWLAYLV</sequence>
<dbReference type="EMBL" id="JW877836">
    <property type="protein sequence ID" value="AFP10353.1"/>
    <property type="molecule type" value="mRNA"/>
</dbReference>
<protein>
    <submittedName>
        <fullName evidence="5">Phospholipase A2 inhibitor subunit gamma B-like protein</fullName>
    </submittedName>
</protein>
<keyword evidence="3" id="KW-0732">Signal</keyword>
<accession>V9LCY6</accession>
<dbReference type="SMART" id="SM00134">
    <property type="entry name" value="LU"/>
    <property type="match status" value="2"/>
</dbReference>
<keyword evidence="2" id="KW-0964">Secreted</keyword>